<evidence type="ECO:0000313" key="1">
    <source>
        <dbReference type="EMBL" id="AAL09973.1"/>
    </source>
</evidence>
<reference evidence="1 2" key="1">
    <citation type="journal article" date="2001" name="Proc. Natl. Acad. Sci. U.S.A.">
        <title>A conserved genetic module that encodes the major virion components in both the coliphage T4 and the marine cyanophage S-PM2.</title>
        <authorList>
            <person name="Hambly E."/>
            <person name="Tetart F."/>
            <person name="Desplats C."/>
            <person name="Wilson W.H."/>
            <person name="Krisch H.M."/>
            <person name="Mann N.H."/>
        </authorList>
    </citation>
    <scope>NUCLEOTIDE SEQUENCE [LARGE SCALE GENOMIC DNA]</scope>
</reference>
<feature type="non-terminal residue" evidence="1">
    <location>
        <position position="121"/>
    </location>
</feature>
<proteinExistence type="predicted"/>
<dbReference type="EMBL" id="AF363675">
    <property type="protein sequence ID" value="AAL09973.1"/>
    <property type="molecule type" value="Genomic_DNA"/>
</dbReference>
<evidence type="ECO:0000313" key="2">
    <source>
        <dbReference type="Proteomes" id="UP000363635"/>
    </source>
</evidence>
<organism evidence="1 2">
    <name type="scientific">Synechococcus phage S-PM2</name>
    <dbReference type="NCBI Taxonomy" id="238854"/>
    <lineage>
        <taxon>Viruses</taxon>
        <taxon>Duplodnaviria</taxon>
        <taxon>Heunggongvirae</taxon>
        <taxon>Uroviricota</taxon>
        <taxon>Caudoviricetes</taxon>
        <taxon>Pantevenvirales</taxon>
        <taxon>Kyanoviridae</taxon>
        <taxon>Nodensvirus</taxon>
        <taxon>Nodensvirus spm2</taxon>
    </lineage>
</organism>
<name>Q94M20_BPSYP</name>
<organismHost>
    <name type="scientific">Synechococcus</name>
    <dbReference type="NCBI Taxonomy" id="1129"/>
</organismHost>
<sequence>MQKNPLGKRIKPAKNIGSKILSGTLGKLAPKVGAKSATKLGAKAVGKGLLKKVPGLGLIAGVAFGLDRIINDGDWVGGLAEMASGAASTVPGVGTAVSTAIDVGLAAKDVTTPRKMACGGV</sequence>
<dbReference type="Proteomes" id="UP000363635">
    <property type="component" value="Segment"/>
</dbReference>
<accession>Q94M20</accession>
<protein>
    <submittedName>
        <fullName evidence="1">Uncharacterized protein</fullName>
    </submittedName>
</protein>